<gene>
    <name evidence="1" type="ORF">ACHHYP_15182</name>
</gene>
<dbReference type="AlphaFoldDB" id="A0A1V9YBF7"/>
<dbReference type="OrthoDB" id="411017at2759"/>
<evidence type="ECO:0000313" key="1">
    <source>
        <dbReference type="EMBL" id="OQR83051.1"/>
    </source>
</evidence>
<accession>A0A1V9YBF7</accession>
<name>A0A1V9YBF7_ACHHY</name>
<dbReference type="Proteomes" id="UP000243579">
    <property type="component" value="Unassembled WGS sequence"/>
</dbReference>
<dbReference type="PANTHER" id="PTHR31827">
    <property type="entry name" value="EMB|CAB89363.1"/>
    <property type="match status" value="1"/>
</dbReference>
<keyword evidence="2" id="KW-1185">Reference proteome</keyword>
<dbReference type="PANTHER" id="PTHR31827:SF1">
    <property type="entry name" value="EMB|CAB89363.1"/>
    <property type="match status" value="1"/>
</dbReference>
<reference evidence="1 2" key="1">
    <citation type="journal article" date="2014" name="Genome Biol. Evol.">
        <title>The secreted proteins of Achlya hypogyna and Thraustotheca clavata identify the ancestral oomycete secretome and reveal gene acquisitions by horizontal gene transfer.</title>
        <authorList>
            <person name="Misner I."/>
            <person name="Blouin N."/>
            <person name="Leonard G."/>
            <person name="Richards T.A."/>
            <person name="Lane C.E."/>
        </authorList>
    </citation>
    <scope>NUCLEOTIDE SEQUENCE [LARGE SCALE GENOMIC DNA]</scope>
    <source>
        <strain evidence="1 2">ATCC 48635</strain>
    </source>
</reference>
<protein>
    <submittedName>
        <fullName evidence="1">Uncharacterized protein</fullName>
    </submittedName>
</protein>
<evidence type="ECO:0000313" key="2">
    <source>
        <dbReference type="Proteomes" id="UP000243579"/>
    </source>
</evidence>
<organism evidence="1 2">
    <name type="scientific">Achlya hypogyna</name>
    <name type="common">Oomycete</name>
    <name type="synonym">Protoachlya hypogyna</name>
    <dbReference type="NCBI Taxonomy" id="1202772"/>
    <lineage>
        <taxon>Eukaryota</taxon>
        <taxon>Sar</taxon>
        <taxon>Stramenopiles</taxon>
        <taxon>Oomycota</taxon>
        <taxon>Saprolegniomycetes</taxon>
        <taxon>Saprolegniales</taxon>
        <taxon>Achlyaceae</taxon>
        <taxon>Achlya</taxon>
    </lineage>
</organism>
<proteinExistence type="predicted"/>
<dbReference type="EMBL" id="JNBR01002403">
    <property type="protein sequence ID" value="OQR83051.1"/>
    <property type="molecule type" value="Genomic_DNA"/>
</dbReference>
<sequence length="808" mass="89345">MNITCIFRDCAAPAVPFTTKCQYHRNRAKCRIATCCNQVYARHLCVSHGGRRRCQFPDCRANARLGNFCTQHGGKKQRCQEPGCTSLAHAKGKCVRHGGRRPCNATGCTTHARKGGYCWRHRDFTASTCDEYTPWGLDQTPTTEIDGLDYAILQTLIWYLSHDPDRYNFWRQLRKGRHTLMDCSGWLRWTISLFHFPHMNQAICCFNGCASPALPDATKCLQHRNRLCCASENCTNQVYARGYCVRHGGKKNCIVDGCESNARAMGLCSRHALYSTKKPCIEDNCTNFAHANQRCVRHGGGRKCKVENCQTLARLAGCCQRHSKMLQLAPKDPELFETLKDLDESILDCVLNSTRPFRGYSIDHSQFCAMETTSMCRFNGCNNEALPGVAKCAFHRHRLPCAVEHCNNIVYARKLCVRHGGRHQCSHSGCDANARAGGLCARHAKVHAKHECSEPSCTNVAHARTKCVRHGGGRRCTEAGCSTLARTGGYCRRHKPLGIEEQLELDAPAALPTSSKCAFHRNRLCCAVDACNNQVYARGLCVRHGGTKPCMMDGCDANARTGGYCSRHSLVNTKKQCIEAGCSNIAHSRKKCVRHGGGRKCKIDGCGTLARIAGYCQRHSKQLLKDAIAPVDADSLQDVDSIYDWLAASTPMNPQLEDLDSLILDFVLKSTSEGLIITDRTPLFSEATNAAFTEIASAVQFPCVVIKCTPEGYAFDMVERSSALSRVANPMRELEVYVPDTRQSERRNNASYLAVPAWLTPTSAVCAMVVVACAASVVVLHLLGSPDSVRDIPRVTYRVQEGQATTIH</sequence>
<comment type="caution">
    <text evidence="1">The sequence shown here is derived from an EMBL/GenBank/DDBJ whole genome shotgun (WGS) entry which is preliminary data.</text>
</comment>